<evidence type="ECO:0000256" key="6">
    <source>
        <dbReference type="ARBA" id="ARBA00022729"/>
    </source>
</evidence>
<keyword evidence="6" id="KW-0732">Signal</keyword>
<evidence type="ECO:0000313" key="21">
    <source>
        <dbReference type="Proteomes" id="UP001347796"/>
    </source>
</evidence>
<dbReference type="AlphaFoldDB" id="A0AAN8PY20"/>
<keyword evidence="14" id="KW-1015">Disulfide bond</keyword>
<keyword evidence="3" id="KW-0597">Phosphoprotein</keyword>
<dbReference type="InterPro" id="IPR003598">
    <property type="entry name" value="Ig_sub2"/>
</dbReference>
<accession>A0AAN8PY20</accession>
<dbReference type="InterPro" id="IPR013783">
    <property type="entry name" value="Ig-like_fold"/>
</dbReference>
<evidence type="ECO:0000256" key="2">
    <source>
        <dbReference type="ARBA" id="ARBA00011902"/>
    </source>
</evidence>
<evidence type="ECO:0000256" key="12">
    <source>
        <dbReference type="ARBA" id="ARBA00023136"/>
    </source>
</evidence>
<gene>
    <name evidence="20" type="ORF">SNE40_007875</name>
</gene>
<dbReference type="Gene3D" id="2.60.40.10">
    <property type="entry name" value="Immunoglobulins"/>
    <property type="match status" value="3"/>
</dbReference>
<feature type="transmembrane region" description="Helical" evidence="18">
    <location>
        <begin position="392"/>
        <end position="415"/>
    </location>
</feature>
<keyword evidence="16" id="KW-0325">Glycoprotein</keyword>
<dbReference type="InterPro" id="IPR003599">
    <property type="entry name" value="Ig_sub"/>
</dbReference>
<feature type="domain" description="Ig-like" evidence="19">
    <location>
        <begin position="164"/>
        <end position="251"/>
    </location>
</feature>
<evidence type="ECO:0000256" key="9">
    <source>
        <dbReference type="ARBA" id="ARBA00022777"/>
    </source>
</evidence>
<dbReference type="FunFam" id="2.60.40.10:FF:000593">
    <property type="entry name" value="Fibroblast growth factor receptor-like 1"/>
    <property type="match status" value="1"/>
</dbReference>
<dbReference type="EMBL" id="JAZGQO010000006">
    <property type="protein sequence ID" value="KAK6185699.1"/>
    <property type="molecule type" value="Genomic_DNA"/>
</dbReference>
<organism evidence="20 21">
    <name type="scientific">Patella caerulea</name>
    <name type="common">Rayed Mediterranean limpet</name>
    <dbReference type="NCBI Taxonomy" id="87958"/>
    <lineage>
        <taxon>Eukaryota</taxon>
        <taxon>Metazoa</taxon>
        <taxon>Spiralia</taxon>
        <taxon>Lophotrochozoa</taxon>
        <taxon>Mollusca</taxon>
        <taxon>Gastropoda</taxon>
        <taxon>Patellogastropoda</taxon>
        <taxon>Patelloidea</taxon>
        <taxon>Patellidae</taxon>
        <taxon>Patella</taxon>
    </lineage>
</organism>
<evidence type="ECO:0000256" key="8">
    <source>
        <dbReference type="ARBA" id="ARBA00022741"/>
    </source>
</evidence>
<protein>
    <recommendedName>
        <fullName evidence="2">receptor protein-tyrosine kinase</fullName>
        <ecNumber evidence="2">2.7.10.1</ecNumber>
    </recommendedName>
</protein>
<keyword evidence="7" id="KW-0677">Repeat</keyword>
<evidence type="ECO:0000256" key="1">
    <source>
        <dbReference type="ARBA" id="ARBA00004167"/>
    </source>
</evidence>
<dbReference type="Proteomes" id="UP001347796">
    <property type="component" value="Unassembled WGS sequence"/>
</dbReference>
<keyword evidence="9" id="KW-0418">Kinase</keyword>
<evidence type="ECO:0000313" key="20">
    <source>
        <dbReference type="EMBL" id="KAK6185699.1"/>
    </source>
</evidence>
<keyword evidence="5 18" id="KW-0812">Transmembrane</keyword>
<evidence type="ECO:0000256" key="16">
    <source>
        <dbReference type="ARBA" id="ARBA00023180"/>
    </source>
</evidence>
<dbReference type="Pfam" id="PF13927">
    <property type="entry name" value="Ig_3"/>
    <property type="match status" value="2"/>
</dbReference>
<dbReference type="SMART" id="SM00409">
    <property type="entry name" value="IG"/>
    <property type="match status" value="3"/>
</dbReference>
<dbReference type="GO" id="GO:0005886">
    <property type="term" value="C:plasma membrane"/>
    <property type="evidence" value="ECO:0007669"/>
    <property type="project" value="TreeGrafter"/>
</dbReference>
<reference evidence="20 21" key="1">
    <citation type="submission" date="2024-01" db="EMBL/GenBank/DDBJ databases">
        <title>The genome of the rayed Mediterranean limpet Patella caerulea (Linnaeus, 1758).</title>
        <authorList>
            <person name="Anh-Thu Weber A."/>
            <person name="Halstead-Nussloch G."/>
        </authorList>
    </citation>
    <scope>NUCLEOTIDE SEQUENCE [LARGE SCALE GENOMIC DNA]</scope>
    <source>
        <strain evidence="20">AATW-2023a</strain>
        <tissue evidence="20">Whole specimen</tissue>
    </source>
</reference>
<dbReference type="PROSITE" id="PS50835">
    <property type="entry name" value="IG_LIKE"/>
    <property type="match status" value="3"/>
</dbReference>
<dbReference type="PANTHER" id="PTHR19890:SF10">
    <property type="entry name" value="FIBROBLAST GROWTH FACTOR RECEPTOR-LIKE 1"/>
    <property type="match status" value="1"/>
</dbReference>
<dbReference type="SMART" id="SM00408">
    <property type="entry name" value="IGc2"/>
    <property type="match status" value="3"/>
</dbReference>
<evidence type="ECO:0000256" key="14">
    <source>
        <dbReference type="ARBA" id="ARBA00023157"/>
    </source>
</evidence>
<evidence type="ECO:0000256" key="11">
    <source>
        <dbReference type="ARBA" id="ARBA00022989"/>
    </source>
</evidence>
<evidence type="ECO:0000256" key="7">
    <source>
        <dbReference type="ARBA" id="ARBA00022737"/>
    </source>
</evidence>
<evidence type="ECO:0000256" key="10">
    <source>
        <dbReference type="ARBA" id="ARBA00022840"/>
    </source>
</evidence>
<dbReference type="FunFam" id="2.60.40.10:FF:000016">
    <property type="entry name" value="Fibroblast growth factor receptor"/>
    <property type="match status" value="1"/>
</dbReference>
<dbReference type="PANTHER" id="PTHR19890">
    <property type="entry name" value="FIBROBLAST GROWTH FACTOR RECEPTOR"/>
    <property type="match status" value="1"/>
</dbReference>
<evidence type="ECO:0000256" key="15">
    <source>
        <dbReference type="ARBA" id="ARBA00023170"/>
    </source>
</evidence>
<dbReference type="GO" id="GO:0017134">
    <property type="term" value="F:fibroblast growth factor binding"/>
    <property type="evidence" value="ECO:0007669"/>
    <property type="project" value="TreeGrafter"/>
</dbReference>
<sequence>MIAEVAVFSLTKFVTLEDNIEMAYLRQWLLLVLVQVIQICTASGPPRVIGKVHHRHIAKVGRNTKLLCPVEADPPPLMQWNKNNHNIPNGWTRFKVSQDGQLRIRGIEMDDAGTYVCKAINGFGNIKINYTLIVVDEEKGIVKQDNSLYNQSPDEDLRKEGAPPVFTELPKKDHIVRPVGSSVRLKCRATGNPRPHVTWFFNNQLIQIDEDPSKHPQWILKLQNVNELETGEYTCKVSNRLGQINHTYTLEVIEKIKTKPVLISPHPMNTTVDYGGTASFQCRVRSVVQPHIQWLKRVEDLDSIPNLNTTIEVKGQKFVVLKTGEVWNRPDGTYVNKLLITHATESDGGMYICLGANSMGYSFRSAFLTVSSGPNTGLSYTNQDSSSPKNHLPLFIAVPSAIIGMGLFGVLLFYIRRRRQCNNQGSNLKIQRFPVPTQDKDFYTNNYHNNSNMLPISREKIPKTPTPSVDLYSDISSVSQHHPHHHHHQHNQYSY</sequence>
<dbReference type="InterPro" id="IPR013098">
    <property type="entry name" value="Ig_I-set"/>
</dbReference>
<evidence type="ECO:0000256" key="3">
    <source>
        <dbReference type="ARBA" id="ARBA00022553"/>
    </source>
</evidence>
<dbReference type="InterPro" id="IPR007110">
    <property type="entry name" value="Ig-like_dom"/>
</dbReference>
<evidence type="ECO:0000256" key="4">
    <source>
        <dbReference type="ARBA" id="ARBA00022679"/>
    </source>
</evidence>
<comment type="caution">
    <text evidence="20">The sequence shown here is derived from an EMBL/GenBank/DDBJ whole genome shotgun (WGS) entry which is preliminary data.</text>
</comment>
<proteinExistence type="predicted"/>
<keyword evidence="12 18" id="KW-0472">Membrane</keyword>
<evidence type="ECO:0000256" key="13">
    <source>
        <dbReference type="ARBA" id="ARBA00023137"/>
    </source>
</evidence>
<keyword evidence="21" id="KW-1185">Reference proteome</keyword>
<dbReference type="InterPro" id="IPR036179">
    <property type="entry name" value="Ig-like_dom_sf"/>
</dbReference>
<evidence type="ECO:0000256" key="17">
    <source>
        <dbReference type="ARBA" id="ARBA00023319"/>
    </source>
</evidence>
<dbReference type="SUPFAM" id="SSF48726">
    <property type="entry name" value="Immunoglobulin"/>
    <property type="match status" value="3"/>
</dbReference>
<keyword evidence="11 18" id="KW-1133">Transmembrane helix</keyword>
<dbReference type="GO" id="GO:0005524">
    <property type="term" value="F:ATP binding"/>
    <property type="evidence" value="ECO:0007669"/>
    <property type="project" value="UniProtKB-KW"/>
</dbReference>
<dbReference type="EC" id="2.7.10.1" evidence="2"/>
<feature type="domain" description="Ig-like" evidence="19">
    <location>
        <begin position="46"/>
        <end position="133"/>
    </location>
</feature>
<evidence type="ECO:0000256" key="5">
    <source>
        <dbReference type="ARBA" id="ARBA00022692"/>
    </source>
</evidence>
<keyword evidence="8" id="KW-0547">Nucleotide-binding</keyword>
<feature type="domain" description="Ig-like" evidence="19">
    <location>
        <begin position="260"/>
        <end position="369"/>
    </location>
</feature>
<dbReference type="Pfam" id="PF07679">
    <property type="entry name" value="I-set"/>
    <property type="match status" value="1"/>
</dbReference>
<dbReference type="FunFam" id="2.60.40.10:FF:000020">
    <property type="entry name" value="Fibroblast growth factor receptor"/>
    <property type="match status" value="1"/>
</dbReference>
<keyword evidence="17" id="KW-0393">Immunoglobulin domain</keyword>
<keyword evidence="13" id="KW-0829">Tyrosine-protein kinase</keyword>
<dbReference type="InterPro" id="IPR052615">
    <property type="entry name" value="FGFRL"/>
</dbReference>
<keyword evidence="10" id="KW-0067">ATP-binding</keyword>
<dbReference type="GO" id="GO:0005007">
    <property type="term" value="F:fibroblast growth factor receptor activity"/>
    <property type="evidence" value="ECO:0007669"/>
    <property type="project" value="TreeGrafter"/>
</dbReference>
<evidence type="ECO:0000259" key="19">
    <source>
        <dbReference type="PROSITE" id="PS50835"/>
    </source>
</evidence>
<name>A0AAN8PY20_PATCE</name>
<comment type="subcellular location">
    <subcellularLocation>
        <location evidence="1">Membrane</location>
        <topology evidence="1">Single-pass membrane protein</topology>
    </subcellularLocation>
</comment>
<evidence type="ECO:0000256" key="18">
    <source>
        <dbReference type="SAM" id="Phobius"/>
    </source>
</evidence>
<keyword evidence="4" id="KW-0808">Transferase</keyword>
<keyword evidence="15" id="KW-0675">Receptor</keyword>